<proteinExistence type="predicted"/>
<evidence type="ECO:0008006" key="4">
    <source>
        <dbReference type="Google" id="ProtNLM"/>
    </source>
</evidence>
<reference evidence="2 3" key="1">
    <citation type="submission" date="2022-06" db="EMBL/GenBank/DDBJ databases">
        <title>Pseudarthrobacter sp. strain RMG13 Genome sequencing and assembly.</title>
        <authorList>
            <person name="Kim I."/>
        </authorList>
    </citation>
    <scope>NUCLEOTIDE SEQUENCE [LARGE SCALE GENOMIC DNA]</scope>
    <source>
        <strain evidence="2 3">RMG13</strain>
    </source>
</reference>
<evidence type="ECO:0000256" key="1">
    <source>
        <dbReference type="SAM" id="MobiDB-lite"/>
    </source>
</evidence>
<gene>
    <name evidence="2" type="ORF">NFC73_19795</name>
</gene>
<accession>A0ABT1LW04</accession>
<protein>
    <recommendedName>
        <fullName evidence="4">Antitoxin Xre/MbcA/ParS-like toxin-binding domain-containing protein</fullName>
    </recommendedName>
</protein>
<sequence>MSPGREPISDQIWAAIRAEFALPSLGQVSSRLSELMEDPEPVMQQLVRVFIDEGTFCPGFQFLAGGQLHPTVVDLFKRAMELKIPHNYFTLWMVTPSGSLGGCRPVDLLDGGPQPLFSGLETLGGEQPRAANRSRSVGA</sequence>
<keyword evidence="3" id="KW-1185">Reference proteome</keyword>
<name>A0ABT1LW04_9MICC</name>
<evidence type="ECO:0000313" key="2">
    <source>
        <dbReference type="EMBL" id="MCP9001951.1"/>
    </source>
</evidence>
<feature type="region of interest" description="Disordered" evidence="1">
    <location>
        <begin position="119"/>
        <end position="139"/>
    </location>
</feature>
<organism evidence="2 3">
    <name type="scientific">Pseudarthrobacter humi</name>
    <dbReference type="NCBI Taxonomy" id="2952523"/>
    <lineage>
        <taxon>Bacteria</taxon>
        <taxon>Bacillati</taxon>
        <taxon>Actinomycetota</taxon>
        <taxon>Actinomycetes</taxon>
        <taxon>Micrococcales</taxon>
        <taxon>Micrococcaceae</taxon>
        <taxon>Pseudarthrobacter</taxon>
    </lineage>
</organism>
<dbReference type="EMBL" id="JANCLV010000022">
    <property type="protein sequence ID" value="MCP9001951.1"/>
    <property type="molecule type" value="Genomic_DNA"/>
</dbReference>
<comment type="caution">
    <text evidence="2">The sequence shown here is derived from an EMBL/GenBank/DDBJ whole genome shotgun (WGS) entry which is preliminary data.</text>
</comment>
<dbReference type="RefSeq" id="WP_254753041.1">
    <property type="nucleotide sequence ID" value="NZ_JANCLV010000022.1"/>
</dbReference>
<dbReference type="Proteomes" id="UP001524318">
    <property type="component" value="Unassembled WGS sequence"/>
</dbReference>
<evidence type="ECO:0000313" key="3">
    <source>
        <dbReference type="Proteomes" id="UP001524318"/>
    </source>
</evidence>